<name>A0AAU7DYB6_9MICO</name>
<evidence type="ECO:0000256" key="1">
    <source>
        <dbReference type="SAM" id="Phobius"/>
    </source>
</evidence>
<keyword evidence="1" id="KW-1133">Transmembrane helix</keyword>
<dbReference type="EMBL" id="CP146203">
    <property type="protein sequence ID" value="XBH22266.1"/>
    <property type="molecule type" value="Genomic_DNA"/>
</dbReference>
<evidence type="ECO:0008006" key="3">
    <source>
        <dbReference type="Google" id="ProtNLM"/>
    </source>
</evidence>
<accession>A0AAU7DYB6</accession>
<sequence>MNAYPQPVPPRTMRGASIIILIFAGALLLFGFNMFRIGSSDTNLAHDLQATGLSGAVTDAQVSIGRGNDRELSTSHAKLVFTGTDGTEHVMETNRYPRFFPDLGTPYGWLEDFPTKDQIVGQAVLYRVGDSPAVLLVNEIPALAEAGWSFPNYLGIVFMVMGTGAGIGGGISLSRANRRLKENRS</sequence>
<dbReference type="AlphaFoldDB" id="A0AAU7DYB6"/>
<keyword evidence="1" id="KW-0812">Transmembrane</keyword>
<gene>
    <name evidence="2" type="ORF">V5R04_03290</name>
</gene>
<proteinExistence type="predicted"/>
<keyword evidence="1" id="KW-0472">Membrane</keyword>
<feature type="transmembrane region" description="Helical" evidence="1">
    <location>
        <begin position="153"/>
        <end position="174"/>
    </location>
</feature>
<feature type="transmembrane region" description="Helical" evidence="1">
    <location>
        <begin position="12"/>
        <end position="35"/>
    </location>
</feature>
<organism evidence="2">
    <name type="scientific">Jonesiaceae bacterium BS-20</name>
    <dbReference type="NCBI Taxonomy" id="3120821"/>
    <lineage>
        <taxon>Bacteria</taxon>
        <taxon>Bacillati</taxon>
        <taxon>Actinomycetota</taxon>
        <taxon>Actinomycetes</taxon>
        <taxon>Micrococcales</taxon>
        <taxon>Jonesiaceae</taxon>
    </lineage>
</organism>
<reference evidence="2" key="1">
    <citation type="submission" date="2024-02" db="EMBL/GenBank/DDBJ databases">
        <title>Tomenella chthoni gen. nov. sp. nov., a member of the family Jonesiaceae isolated from bat guano.</title>
        <authorList>
            <person name="Miller S.L."/>
            <person name="King J."/>
            <person name="Sankaranarayanan K."/>
            <person name="Lawson P.A."/>
        </authorList>
    </citation>
    <scope>NUCLEOTIDE SEQUENCE</scope>
    <source>
        <strain evidence="2">BS-20</strain>
    </source>
</reference>
<protein>
    <recommendedName>
        <fullName evidence="3">DUF3592 domain-containing protein</fullName>
    </recommendedName>
</protein>
<evidence type="ECO:0000313" key="2">
    <source>
        <dbReference type="EMBL" id="XBH22266.1"/>
    </source>
</evidence>